<evidence type="ECO:0000313" key="7">
    <source>
        <dbReference type="EMBL" id="OBU07657.1"/>
    </source>
</evidence>
<protein>
    <recommendedName>
        <fullName evidence="6">Fimbrial-type adhesion domain-containing protein</fullName>
    </recommendedName>
</protein>
<keyword evidence="8" id="KW-1185">Reference proteome</keyword>
<evidence type="ECO:0000256" key="5">
    <source>
        <dbReference type="SAM" id="SignalP"/>
    </source>
</evidence>
<keyword evidence="3 5" id="KW-0732">Signal</keyword>
<evidence type="ECO:0000256" key="2">
    <source>
        <dbReference type="ARBA" id="ARBA00006671"/>
    </source>
</evidence>
<gene>
    <name evidence="7" type="ORF">AYY18_05365</name>
</gene>
<dbReference type="InterPro" id="IPR036937">
    <property type="entry name" value="Adhesion_dom_fimbrial_sf"/>
</dbReference>
<proteinExistence type="inferred from homology"/>
<dbReference type="PANTHER" id="PTHR33420:SF3">
    <property type="entry name" value="FIMBRIAL SUBUNIT ELFA"/>
    <property type="match status" value="1"/>
</dbReference>
<organism evidence="7 8">
    <name type="scientific">Morganella psychrotolerans</name>
    <dbReference type="NCBI Taxonomy" id="368603"/>
    <lineage>
        <taxon>Bacteria</taxon>
        <taxon>Pseudomonadati</taxon>
        <taxon>Pseudomonadota</taxon>
        <taxon>Gammaproteobacteria</taxon>
        <taxon>Enterobacterales</taxon>
        <taxon>Morganellaceae</taxon>
        <taxon>Morganella</taxon>
    </lineage>
</organism>
<dbReference type="GO" id="GO:0043709">
    <property type="term" value="P:cell adhesion involved in single-species biofilm formation"/>
    <property type="evidence" value="ECO:0007669"/>
    <property type="project" value="TreeGrafter"/>
</dbReference>
<name>A0A1B8HF13_9GAMM</name>
<feature type="chain" id="PRO_5008609628" description="Fimbrial-type adhesion domain-containing protein" evidence="5">
    <location>
        <begin position="28"/>
        <end position="342"/>
    </location>
</feature>
<dbReference type="OrthoDB" id="6465178at2"/>
<dbReference type="GO" id="GO:0009289">
    <property type="term" value="C:pilus"/>
    <property type="evidence" value="ECO:0007669"/>
    <property type="project" value="UniProtKB-SubCell"/>
</dbReference>
<dbReference type="Gene3D" id="2.60.40.1090">
    <property type="entry name" value="Fimbrial-type adhesion domain"/>
    <property type="match status" value="1"/>
</dbReference>
<accession>A0A1B8HF13</accession>
<dbReference type="AlphaFoldDB" id="A0A1B8HF13"/>
<comment type="subcellular location">
    <subcellularLocation>
        <location evidence="1">Fimbrium</location>
    </subcellularLocation>
</comment>
<dbReference type="InterPro" id="IPR000259">
    <property type="entry name" value="Adhesion_dom_fimbrial"/>
</dbReference>
<keyword evidence="4" id="KW-0281">Fimbrium</keyword>
<dbReference type="PANTHER" id="PTHR33420">
    <property type="entry name" value="FIMBRIAL SUBUNIT ELFA-RELATED"/>
    <property type="match status" value="1"/>
</dbReference>
<sequence length="342" mass="37282">MIYDIIYAGRMGIVCVLLSICPAYAKAACTSPEPEIMLTPDIHLVEISEQLPLMTPIAGPFYSGLAQGYHCIFAGETTVSFGIAAFGEKIGTTSEGHSVFYLSEGVGYSLGGKIDYPGCPTDTFYIDGSNSQGTDIDKIICRDRRVKGELRYRGRVAVTLHKTGVIPGNEIPSVQVAKLTLMKREDWYSVIREPYVNFSGVKIRRRSCDIDIATTREVGLGSVSRTDFSGKGSVAQDSVREVIIGLQCSNLNGADIMLQGMHFDAGNVPGALKLNRIKNGAKGIGIRITRQGTPVIFNEYIPFDRVTAQSAQIRLQAAFVQTRDIIDPGVAEAVLHYTIRYL</sequence>
<dbReference type="SUPFAM" id="SSF49401">
    <property type="entry name" value="Bacterial adhesins"/>
    <property type="match status" value="1"/>
</dbReference>
<evidence type="ECO:0000259" key="6">
    <source>
        <dbReference type="Pfam" id="PF00419"/>
    </source>
</evidence>
<evidence type="ECO:0000256" key="3">
    <source>
        <dbReference type="ARBA" id="ARBA00022729"/>
    </source>
</evidence>
<evidence type="ECO:0000256" key="4">
    <source>
        <dbReference type="ARBA" id="ARBA00023263"/>
    </source>
</evidence>
<evidence type="ECO:0000256" key="1">
    <source>
        <dbReference type="ARBA" id="ARBA00004561"/>
    </source>
</evidence>
<dbReference type="Pfam" id="PF00419">
    <property type="entry name" value="Fimbrial"/>
    <property type="match status" value="1"/>
</dbReference>
<feature type="domain" description="Fimbrial-type adhesion" evidence="6">
    <location>
        <begin position="202"/>
        <end position="341"/>
    </location>
</feature>
<evidence type="ECO:0000313" key="8">
    <source>
        <dbReference type="Proteomes" id="UP000092377"/>
    </source>
</evidence>
<dbReference type="InterPro" id="IPR008966">
    <property type="entry name" value="Adhesion_dom_sf"/>
</dbReference>
<dbReference type="RefSeq" id="WP_067402682.1">
    <property type="nucleotide sequence ID" value="NZ_LZEY01000023.1"/>
</dbReference>
<dbReference type="InterPro" id="IPR050263">
    <property type="entry name" value="Bact_Fimbrial_Adh_Pro"/>
</dbReference>
<comment type="similarity">
    <text evidence="2">Belongs to the fimbrial protein family.</text>
</comment>
<comment type="caution">
    <text evidence="7">The sequence shown here is derived from an EMBL/GenBank/DDBJ whole genome shotgun (WGS) entry which is preliminary data.</text>
</comment>
<dbReference type="Proteomes" id="UP000092377">
    <property type="component" value="Unassembled WGS sequence"/>
</dbReference>
<dbReference type="EMBL" id="LZEY01000023">
    <property type="protein sequence ID" value="OBU07657.1"/>
    <property type="molecule type" value="Genomic_DNA"/>
</dbReference>
<reference evidence="8" key="1">
    <citation type="submission" date="2016-06" db="EMBL/GenBank/DDBJ databases">
        <authorList>
            <person name="Butler K."/>
        </authorList>
    </citation>
    <scope>NUCLEOTIDE SEQUENCE [LARGE SCALE GENOMIC DNA]</scope>
    <source>
        <strain evidence="8">GCSL-Mp20</strain>
    </source>
</reference>
<feature type="signal peptide" evidence="5">
    <location>
        <begin position="1"/>
        <end position="27"/>
    </location>
</feature>